<keyword evidence="1" id="KW-0812">Transmembrane</keyword>
<sequence length="104" mass="12448">MKAVQHIHHQRLPILQVMLSAQLLSFRRNTPIHWWPFLVILTMLHYVLNFQRFNSLSAALPEETKCWISFMQTSRDSYMLQKHKARPPLAKSDHNLVFLCMKYK</sequence>
<keyword evidence="3" id="KW-1185">Reference proteome</keyword>
<protein>
    <submittedName>
        <fullName evidence="2">Uncharacterized protein</fullName>
    </submittedName>
</protein>
<organism evidence="2 3">
    <name type="scientific">Characodon lateralis</name>
    <dbReference type="NCBI Taxonomy" id="208331"/>
    <lineage>
        <taxon>Eukaryota</taxon>
        <taxon>Metazoa</taxon>
        <taxon>Chordata</taxon>
        <taxon>Craniata</taxon>
        <taxon>Vertebrata</taxon>
        <taxon>Euteleostomi</taxon>
        <taxon>Actinopterygii</taxon>
        <taxon>Neopterygii</taxon>
        <taxon>Teleostei</taxon>
        <taxon>Neoteleostei</taxon>
        <taxon>Acanthomorphata</taxon>
        <taxon>Ovalentaria</taxon>
        <taxon>Atherinomorphae</taxon>
        <taxon>Cyprinodontiformes</taxon>
        <taxon>Goodeidae</taxon>
        <taxon>Characodon</taxon>
    </lineage>
</organism>
<keyword evidence="1" id="KW-1133">Transmembrane helix</keyword>
<evidence type="ECO:0000313" key="3">
    <source>
        <dbReference type="Proteomes" id="UP001352852"/>
    </source>
</evidence>
<reference evidence="2 3" key="1">
    <citation type="submission" date="2021-06" db="EMBL/GenBank/DDBJ databases">
        <authorList>
            <person name="Palmer J.M."/>
        </authorList>
    </citation>
    <scope>NUCLEOTIDE SEQUENCE [LARGE SCALE GENOMIC DNA]</scope>
    <source>
        <strain evidence="2 3">CL_MEX2019</strain>
        <tissue evidence="2">Muscle</tissue>
    </source>
</reference>
<comment type="caution">
    <text evidence="2">The sequence shown here is derived from an EMBL/GenBank/DDBJ whole genome shotgun (WGS) entry which is preliminary data.</text>
</comment>
<feature type="transmembrane region" description="Helical" evidence="1">
    <location>
        <begin position="32"/>
        <end position="48"/>
    </location>
</feature>
<dbReference type="Proteomes" id="UP001352852">
    <property type="component" value="Unassembled WGS sequence"/>
</dbReference>
<proteinExistence type="predicted"/>
<evidence type="ECO:0000256" key="1">
    <source>
        <dbReference type="SAM" id="Phobius"/>
    </source>
</evidence>
<accession>A0ABU7CNL8</accession>
<name>A0ABU7CNL8_9TELE</name>
<keyword evidence="1" id="KW-0472">Membrane</keyword>
<evidence type="ECO:0000313" key="2">
    <source>
        <dbReference type="EMBL" id="MED6264558.1"/>
    </source>
</evidence>
<gene>
    <name evidence="2" type="ORF">CHARACLAT_016152</name>
</gene>
<dbReference type="EMBL" id="JAHUTJ010001289">
    <property type="protein sequence ID" value="MED6264558.1"/>
    <property type="molecule type" value="Genomic_DNA"/>
</dbReference>